<evidence type="ECO:0000256" key="4">
    <source>
        <dbReference type="ARBA" id="ARBA00023306"/>
    </source>
</evidence>
<comment type="subunit">
    <text evidence="5">Self-interacts. Interacts with FtsZ.</text>
</comment>
<evidence type="ECO:0000313" key="9">
    <source>
        <dbReference type="Proteomes" id="UP000050471"/>
    </source>
</evidence>
<dbReference type="Gene3D" id="3.30.420.40">
    <property type="match status" value="1"/>
</dbReference>
<dbReference type="STRING" id="154981.AKJ29_04720"/>
<keyword evidence="9" id="KW-1185">Reference proteome</keyword>
<feature type="domain" description="SHS2" evidence="7">
    <location>
        <begin position="24"/>
        <end position="225"/>
    </location>
</feature>
<dbReference type="SUPFAM" id="SSF53067">
    <property type="entry name" value="Actin-like ATPase domain"/>
    <property type="match status" value="2"/>
</dbReference>
<protein>
    <recommendedName>
        <fullName evidence="5 6">Cell division protein FtsA</fullName>
    </recommendedName>
</protein>
<keyword evidence="1 5" id="KW-1003">Cell membrane</keyword>
<reference evidence="8 9" key="1">
    <citation type="submission" date="2015-09" db="EMBL/GenBank/DDBJ databases">
        <title>Draft genome sequence of Aliiroseovarius crassostreae CV919-312TSm, the causative agent of Roseovarius Oyster Disease (formerly Juvenile Oyster Disease).</title>
        <authorList>
            <person name="Kessner L."/>
            <person name="Spinard E."/>
            <person name="Nelson D."/>
        </authorList>
    </citation>
    <scope>NUCLEOTIDE SEQUENCE [LARGE SCALE GENOMIC DNA]</scope>
    <source>
        <strain evidence="8 9">CV919-312</strain>
    </source>
</reference>
<keyword evidence="4 5" id="KW-0131">Cell cycle</keyword>
<comment type="similarity">
    <text evidence="5 6">Belongs to the FtsA/MreB family.</text>
</comment>
<dbReference type="Pfam" id="PF14450">
    <property type="entry name" value="FtsA"/>
    <property type="match status" value="1"/>
</dbReference>
<dbReference type="GO" id="GO:0043093">
    <property type="term" value="P:FtsZ-dependent cytokinesis"/>
    <property type="evidence" value="ECO:0007669"/>
    <property type="project" value="UniProtKB-UniRule"/>
</dbReference>
<dbReference type="Proteomes" id="UP000050471">
    <property type="component" value="Unassembled WGS sequence"/>
</dbReference>
<dbReference type="InterPro" id="IPR020823">
    <property type="entry name" value="Cell_div_FtsA"/>
</dbReference>
<dbReference type="GO" id="GO:0032153">
    <property type="term" value="C:cell division site"/>
    <property type="evidence" value="ECO:0007669"/>
    <property type="project" value="UniProtKB-UniRule"/>
</dbReference>
<dbReference type="InterPro" id="IPR003494">
    <property type="entry name" value="SHS2_FtsA"/>
</dbReference>
<dbReference type="InterPro" id="IPR050696">
    <property type="entry name" value="FtsA/MreB"/>
</dbReference>
<evidence type="ECO:0000256" key="3">
    <source>
        <dbReference type="ARBA" id="ARBA00023136"/>
    </source>
</evidence>
<comment type="subcellular location">
    <subcellularLocation>
        <location evidence="5">Cell membrane</location>
        <topology evidence="5">Peripheral membrane protein</topology>
        <orientation evidence="5">Cytoplasmic side</orientation>
    </subcellularLocation>
    <text evidence="5">Localizes to the Z ring in an FtsZ-dependent manner. Targeted to the membrane through a conserved C-terminal amphipathic helix.</text>
</comment>
<comment type="caution">
    <text evidence="8">The sequence shown here is derived from an EMBL/GenBank/DDBJ whole genome shotgun (WGS) entry which is preliminary data.</text>
</comment>
<dbReference type="HAMAP" id="MF_02033">
    <property type="entry name" value="FtsA"/>
    <property type="match status" value="1"/>
</dbReference>
<dbReference type="AlphaFoldDB" id="A0A0P7KEP9"/>
<evidence type="ECO:0000313" key="8">
    <source>
        <dbReference type="EMBL" id="KPN61919.1"/>
    </source>
</evidence>
<dbReference type="Pfam" id="PF02491">
    <property type="entry name" value="SHS2_FTSA"/>
    <property type="match status" value="1"/>
</dbReference>
<evidence type="ECO:0000256" key="1">
    <source>
        <dbReference type="ARBA" id="ARBA00022475"/>
    </source>
</evidence>
<dbReference type="RefSeq" id="WP_055192569.1">
    <property type="nucleotide sequence ID" value="NZ_FPBS01000011.1"/>
</dbReference>
<keyword evidence="2 5" id="KW-0132">Cell division</keyword>
<organism evidence="8 9">
    <name type="scientific">Aliiroseovarius crassostreae</name>
    <dbReference type="NCBI Taxonomy" id="154981"/>
    <lineage>
        <taxon>Bacteria</taxon>
        <taxon>Pseudomonadati</taxon>
        <taxon>Pseudomonadota</taxon>
        <taxon>Alphaproteobacteria</taxon>
        <taxon>Rhodobacterales</taxon>
        <taxon>Paracoccaceae</taxon>
        <taxon>Aliiroseovarius</taxon>
    </lineage>
</organism>
<evidence type="ECO:0000259" key="7">
    <source>
        <dbReference type="SMART" id="SM00842"/>
    </source>
</evidence>
<dbReference type="OrthoDB" id="9810567at2"/>
<dbReference type="CDD" id="cd24048">
    <property type="entry name" value="ASKHA_NBD_FtsA"/>
    <property type="match status" value="1"/>
</dbReference>
<dbReference type="EMBL" id="LKBA01000023">
    <property type="protein sequence ID" value="KPN61919.1"/>
    <property type="molecule type" value="Genomic_DNA"/>
</dbReference>
<keyword evidence="3 5" id="KW-0472">Membrane</keyword>
<dbReference type="NCBIfam" id="TIGR01174">
    <property type="entry name" value="ftsA"/>
    <property type="match status" value="1"/>
</dbReference>
<dbReference type="SMART" id="SM00842">
    <property type="entry name" value="FtsA"/>
    <property type="match status" value="1"/>
</dbReference>
<evidence type="ECO:0000256" key="6">
    <source>
        <dbReference type="PIRNR" id="PIRNR003101"/>
    </source>
</evidence>
<proteinExistence type="inferred from homology"/>
<accession>A0A0P7KEP9</accession>
<dbReference type="InterPro" id="IPR043129">
    <property type="entry name" value="ATPase_NBD"/>
</dbReference>
<dbReference type="PANTHER" id="PTHR32432">
    <property type="entry name" value="CELL DIVISION PROTEIN FTSA-RELATED"/>
    <property type="match status" value="1"/>
</dbReference>
<comment type="function">
    <text evidence="5 6">Cell division protein that is involved in the assembly of the Z ring. May serve as a membrane anchor for the Z ring.</text>
</comment>
<gene>
    <name evidence="5" type="primary">ftsA</name>
    <name evidence="8" type="ORF">AKJ29_04720</name>
</gene>
<sequence length="444" mass="47612">MTDLYVQQRAMRSMREAAMQRGVIAILDVGTSKIGCLVLRFDGSEQFREGDGVGSLAGQSAFRVIGAATTRSRGVRFGEIDAMAETERAIRTAVQAAQKMANVRVDHVIACFSGANPRSYGLAGAVDLGERAVSEDDVARVLASCDVPDFGSGREVLHAQPVNFALDHRSGLSDPRGQVGSRLAVDMHLLTVDSAVVQNLCYCIKRCDLEVAGLASSAYVSGISALVEDERELGAACIDMGGGATGVSIFMKKHMIYADSVRLGGDHVTSDISKGLQVSLATAERIKSFYGGVVATGMDDREMIEIGGDTGDWEHDRRTVSRAELIGIMRPRVEEILEEVRACLDAAGFDHLPSQQIVLTGGGSQIPGLDGLAPKILGQQVRIGRPLRVQGLPQAATGAGFASAVGLCLFAAHPQDEWWDFEIPAESYPARSLKRAMKWFKDNW</sequence>
<name>A0A0P7KEP9_9RHOB</name>
<evidence type="ECO:0000256" key="2">
    <source>
        <dbReference type="ARBA" id="ARBA00022618"/>
    </source>
</evidence>
<evidence type="ECO:0000256" key="5">
    <source>
        <dbReference type="HAMAP-Rule" id="MF_02033"/>
    </source>
</evidence>
<dbReference type="PANTHER" id="PTHR32432:SF4">
    <property type="entry name" value="CELL DIVISION PROTEIN FTSA"/>
    <property type="match status" value="1"/>
</dbReference>
<dbReference type="PIRSF" id="PIRSF003101">
    <property type="entry name" value="FtsA"/>
    <property type="match status" value="1"/>
</dbReference>
<dbReference type="GO" id="GO:0009898">
    <property type="term" value="C:cytoplasmic side of plasma membrane"/>
    <property type="evidence" value="ECO:0007669"/>
    <property type="project" value="UniProtKB-UniRule"/>
</dbReference>